<dbReference type="PANTHER" id="PTHR41317">
    <property type="entry name" value="PD-(D_E)XK NUCLEASE FAMILY TRANSPOSASE"/>
    <property type="match status" value="1"/>
</dbReference>
<proteinExistence type="predicted"/>
<dbReference type="InterPro" id="IPR010106">
    <property type="entry name" value="RpnA"/>
</dbReference>
<organism evidence="1 2">
    <name type="scientific">Gomphosphaeria aponina SAG 52.96 = DSM 107014</name>
    <dbReference type="NCBI Taxonomy" id="1521640"/>
    <lineage>
        <taxon>Bacteria</taxon>
        <taxon>Bacillati</taxon>
        <taxon>Cyanobacteriota</taxon>
        <taxon>Cyanophyceae</taxon>
        <taxon>Oscillatoriophycideae</taxon>
        <taxon>Chroococcales</taxon>
        <taxon>Gomphosphaeriaceae</taxon>
        <taxon>Gomphosphaeria</taxon>
    </lineage>
</organism>
<evidence type="ECO:0000313" key="2">
    <source>
        <dbReference type="Proteomes" id="UP000767446"/>
    </source>
</evidence>
<protein>
    <submittedName>
        <fullName evidence="1">Rpn family recombination-promoting nuclease/putative transposase</fullName>
    </submittedName>
</protein>
<dbReference type="Proteomes" id="UP000767446">
    <property type="component" value="Unassembled WGS sequence"/>
</dbReference>
<feature type="non-terminal residue" evidence="1">
    <location>
        <position position="285"/>
    </location>
</feature>
<dbReference type="Pfam" id="PF12784">
    <property type="entry name" value="PDDEXK_2"/>
    <property type="match status" value="1"/>
</dbReference>
<reference evidence="1" key="1">
    <citation type="submission" date="2021-02" db="EMBL/GenBank/DDBJ databases">
        <title>Metagenome analyses of Stigonema ocellatum DSM 106950, Chlorogloea purpurea SAG 13.99 and Gomphosphaeria aponina DSM 107014.</title>
        <authorList>
            <person name="Marter P."/>
            <person name="Huang S."/>
        </authorList>
    </citation>
    <scope>NUCLEOTIDE SEQUENCE</scope>
    <source>
        <strain evidence="1">JP213</strain>
    </source>
</reference>
<accession>A0A941GS21</accession>
<dbReference type="NCBIfam" id="TIGR01784">
    <property type="entry name" value="T_den_put_tspse"/>
    <property type="match status" value="1"/>
</dbReference>
<dbReference type="PANTHER" id="PTHR41317:SF1">
    <property type="entry name" value="PD-(D_E)XK NUCLEASE FAMILY TRANSPOSASE"/>
    <property type="match status" value="1"/>
</dbReference>
<dbReference type="EMBL" id="JADQBC010000086">
    <property type="protein sequence ID" value="MBR8828772.1"/>
    <property type="molecule type" value="Genomic_DNA"/>
</dbReference>
<sequence length="285" mass="33029">MFISPKNDYAFKKIFGSEDSKEILISFLNAIIYQERPLIQDLTIANPYIPGKIVTLKDTYLDIKAILDNKTTVLIEMQLQNMTAFDKRIQYNLAKTYSNQLVVGEKYYALTPVISLRIMDFILFEETAKVINSFVFKEEEELFNYKDKDLKMLFVELPRFQKKLEELETLTDKWLYFLKEAPILQEIPQSMENIPAIKSALNLAKEGNLTREELEQFEARLTYIRDQEATLDFLKNEVKAKIKAEGKAEGLAQGEIKGEIKSIIRLLKKKFGELGEIPEMLSNLS</sequence>
<evidence type="ECO:0000313" key="1">
    <source>
        <dbReference type="EMBL" id="MBR8828772.1"/>
    </source>
</evidence>
<dbReference type="AlphaFoldDB" id="A0A941GS21"/>
<gene>
    <name evidence="1" type="ORF">DSM107014_12870</name>
</gene>
<name>A0A941GS21_9CHRO</name>
<comment type="caution">
    <text evidence="1">The sequence shown here is derived from an EMBL/GenBank/DDBJ whole genome shotgun (WGS) entry which is preliminary data.</text>
</comment>